<dbReference type="Gene3D" id="3.40.50.12500">
    <property type="match status" value="1"/>
</dbReference>
<dbReference type="InterPro" id="IPR052186">
    <property type="entry name" value="Hydantoin_racemase-like"/>
</dbReference>
<gene>
    <name evidence="2" type="ORF">E1809_13755</name>
</gene>
<comment type="caution">
    <text evidence="2">The sequence shown here is derived from an EMBL/GenBank/DDBJ whole genome shotgun (WGS) entry which is preliminary data.</text>
</comment>
<dbReference type="AlphaFoldDB" id="A0A4R5KIL3"/>
<dbReference type="InterPro" id="IPR053714">
    <property type="entry name" value="Iso_Racemase_Enz_sf"/>
</dbReference>
<dbReference type="PANTHER" id="PTHR28047:SF5">
    <property type="entry name" value="PROTEIN DCG1"/>
    <property type="match status" value="1"/>
</dbReference>
<sequence>MGPLLLINPNTSKPTTIEMVDVARAAATNHEAIIGATALRGSDLIDDDGKLATAAEAVVELAQSLELAPYQGIIVSAFGDPGVEELRRRVPVPVTGIAEAGIFEAAREGRRFSIVTTTPRLASAINGRVAEYGFGDLYTGLRLTEGNPAEIMKDAVLLEESLSQACEIALVEDAAEAIVIGGGPLALSAVALRRRFPVPIIEPVPAAVRLALARAARHESLMI</sequence>
<dbReference type="Proteomes" id="UP000295511">
    <property type="component" value="Unassembled WGS sequence"/>
</dbReference>
<proteinExistence type="inferred from homology"/>
<comment type="similarity">
    <text evidence="1">Belongs to the HyuE racemase family.</text>
</comment>
<keyword evidence="3" id="KW-1185">Reference proteome</keyword>
<reference evidence="2 3" key="1">
    <citation type="submission" date="2019-03" db="EMBL/GenBank/DDBJ databases">
        <title>Whole genome sequence of Arthrobacter sp JH1-1.</title>
        <authorList>
            <person name="Trinh H.N."/>
        </authorList>
    </citation>
    <scope>NUCLEOTIDE SEQUENCE [LARGE SCALE GENOMIC DNA]</scope>
    <source>
        <strain evidence="2 3">JH1-1</strain>
    </source>
</reference>
<dbReference type="RefSeq" id="WP_133204802.1">
    <property type="nucleotide sequence ID" value="NZ_SMRU01000015.1"/>
</dbReference>
<evidence type="ECO:0000313" key="3">
    <source>
        <dbReference type="Proteomes" id="UP000295511"/>
    </source>
</evidence>
<accession>A0A4R5KIL3</accession>
<organism evidence="2 3">
    <name type="scientific">Arthrobacter terricola</name>
    <dbReference type="NCBI Taxonomy" id="2547396"/>
    <lineage>
        <taxon>Bacteria</taxon>
        <taxon>Bacillati</taxon>
        <taxon>Actinomycetota</taxon>
        <taxon>Actinomycetes</taxon>
        <taxon>Micrococcales</taxon>
        <taxon>Micrococcaceae</taxon>
        <taxon>Arthrobacter</taxon>
    </lineage>
</organism>
<dbReference type="OrthoDB" id="9791723at2"/>
<dbReference type="GO" id="GO:0047661">
    <property type="term" value="F:amino-acid racemase activity"/>
    <property type="evidence" value="ECO:0007669"/>
    <property type="project" value="InterPro"/>
</dbReference>
<protein>
    <submittedName>
        <fullName evidence="2">Aspartate/glutamate racemase family protein</fullName>
    </submittedName>
</protein>
<dbReference type="Pfam" id="PF01177">
    <property type="entry name" value="Asp_Glu_race"/>
    <property type="match status" value="1"/>
</dbReference>
<dbReference type="InterPro" id="IPR015942">
    <property type="entry name" value="Asp/Glu/hydantoin_racemase"/>
</dbReference>
<dbReference type="PANTHER" id="PTHR28047">
    <property type="entry name" value="PROTEIN DCG1"/>
    <property type="match status" value="1"/>
</dbReference>
<evidence type="ECO:0000313" key="2">
    <source>
        <dbReference type="EMBL" id="TDF94608.1"/>
    </source>
</evidence>
<evidence type="ECO:0000256" key="1">
    <source>
        <dbReference type="ARBA" id="ARBA00038414"/>
    </source>
</evidence>
<dbReference type="EMBL" id="SMRU01000015">
    <property type="protein sequence ID" value="TDF94608.1"/>
    <property type="molecule type" value="Genomic_DNA"/>
</dbReference>
<name>A0A4R5KIL3_9MICC</name>